<gene>
    <name evidence="1" type="ORF">BU25DRAFT_477657</name>
</gene>
<comment type="caution">
    <text evidence="1">The sequence shown here is derived from an EMBL/GenBank/DDBJ whole genome shotgun (WGS) entry which is preliminary data.</text>
</comment>
<accession>A0ACB6RS05</accession>
<protein>
    <submittedName>
        <fullName evidence="1">Uncharacterized protein</fullName>
    </submittedName>
</protein>
<evidence type="ECO:0000313" key="1">
    <source>
        <dbReference type="EMBL" id="KAF2623707.1"/>
    </source>
</evidence>
<keyword evidence="2" id="KW-1185">Reference proteome</keyword>
<evidence type="ECO:0000313" key="2">
    <source>
        <dbReference type="Proteomes" id="UP000799754"/>
    </source>
</evidence>
<dbReference type="Proteomes" id="UP000799754">
    <property type="component" value="Unassembled WGS sequence"/>
</dbReference>
<organism evidence="1 2">
    <name type="scientific">Macroventuria anomochaeta</name>
    <dbReference type="NCBI Taxonomy" id="301207"/>
    <lineage>
        <taxon>Eukaryota</taxon>
        <taxon>Fungi</taxon>
        <taxon>Dikarya</taxon>
        <taxon>Ascomycota</taxon>
        <taxon>Pezizomycotina</taxon>
        <taxon>Dothideomycetes</taxon>
        <taxon>Pleosporomycetidae</taxon>
        <taxon>Pleosporales</taxon>
        <taxon>Pleosporineae</taxon>
        <taxon>Didymellaceae</taxon>
        <taxon>Macroventuria</taxon>
    </lineage>
</organism>
<dbReference type="EMBL" id="MU006735">
    <property type="protein sequence ID" value="KAF2623707.1"/>
    <property type="molecule type" value="Genomic_DNA"/>
</dbReference>
<proteinExistence type="predicted"/>
<sequence>MILKWSIGFTILRIAVEERRWVIWPIYTALVLTTVASASTGMFRLVQDADALADGGECINRKYLVAVSTTLAAVSIATDWYMALIVEKLIRYNPIPLLCNIQMESCIKLSVIGLLALGTLQDHPPSRTMSSIHNFHSASIAGIVRFAMIVRSTPDIVTGVDHLYILDPIMTWARAEPAIGMIAANLLALRPLREKALNSISTSHLVTNPIIRAGCQAPGRATIWSSVH</sequence>
<name>A0ACB6RS05_9PLEO</name>
<reference evidence="1" key="1">
    <citation type="journal article" date="2020" name="Stud. Mycol.">
        <title>101 Dothideomycetes genomes: a test case for predicting lifestyles and emergence of pathogens.</title>
        <authorList>
            <person name="Haridas S."/>
            <person name="Albert R."/>
            <person name="Binder M."/>
            <person name="Bloem J."/>
            <person name="Labutti K."/>
            <person name="Salamov A."/>
            <person name="Andreopoulos B."/>
            <person name="Baker S."/>
            <person name="Barry K."/>
            <person name="Bills G."/>
            <person name="Bluhm B."/>
            <person name="Cannon C."/>
            <person name="Castanera R."/>
            <person name="Culley D."/>
            <person name="Daum C."/>
            <person name="Ezra D."/>
            <person name="Gonzalez J."/>
            <person name="Henrissat B."/>
            <person name="Kuo A."/>
            <person name="Liang C."/>
            <person name="Lipzen A."/>
            <person name="Lutzoni F."/>
            <person name="Magnuson J."/>
            <person name="Mondo S."/>
            <person name="Nolan M."/>
            <person name="Ohm R."/>
            <person name="Pangilinan J."/>
            <person name="Park H.-J."/>
            <person name="Ramirez L."/>
            <person name="Alfaro M."/>
            <person name="Sun H."/>
            <person name="Tritt A."/>
            <person name="Yoshinaga Y."/>
            <person name="Zwiers L.-H."/>
            <person name="Turgeon B."/>
            <person name="Goodwin S."/>
            <person name="Spatafora J."/>
            <person name="Crous P."/>
            <person name="Grigoriev I."/>
        </authorList>
    </citation>
    <scope>NUCLEOTIDE SEQUENCE</scope>
    <source>
        <strain evidence="1">CBS 525.71</strain>
    </source>
</reference>